<evidence type="ECO:0000313" key="7">
    <source>
        <dbReference type="Proteomes" id="UP000708208"/>
    </source>
</evidence>
<comment type="subcellular location">
    <subcellularLocation>
        <location evidence="1">Cytoplasm</location>
    </subcellularLocation>
</comment>
<keyword evidence="2" id="KW-0963">Cytoplasm</keyword>
<dbReference type="OrthoDB" id="422574at2759"/>
<dbReference type="AlphaFoldDB" id="A0A8J2KJJ9"/>
<dbReference type="SFLD" id="SFLDG00358">
    <property type="entry name" value="Main_(cytGST)"/>
    <property type="match status" value="1"/>
</dbReference>
<name>A0A8J2KJJ9_9HEXA</name>
<gene>
    <name evidence="6" type="ORF">AFUS01_LOCUS24853</name>
</gene>
<dbReference type="PANTHER" id="PTHR43917">
    <property type="match status" value="1"/>
</dbReference>
<dbReference type="SFLD" id="SFLDG01153">
    <property type="entry name" value="Main.4:_Theta-like"/>
    <property type="match status" value="1"/>
</dbReference>
<evidence type="ECO:0000259" key="5">
    <source>
        <dbReference type="PROSITE" id="PS50405"/>
    </source>
</evidence>
<dbReference type="Proteomes" id="UP000708208">
    <property type="component" value="Unassembled WGS sequence"/>
</dbReference>
<dbReference type="InterPro" id="IPR051369">
    <property type="entry name" value="GST_Theta"/>
</dbReference>
<keyword evidence="7" id="KW-1185">Reference proteome</keyword>
<dbReference type="InterPro" id="IPR010987">
    <property type="entry name" value="Glutathione-S-Trfase_C-like"/>
</dbReference>
<evidence type="ECO:0000259" key="4">
    <source>
        <dbReference type="PROSITE" id="PS50404"/>
    </source>
</evidence>
<dbReference type="EMBL" id="CAJVCH010314318">
    <property type="protein sequence ID" value="CAG7786279.1"/>
    <property type="molecule type" value="Genomic_DNA"/>
</dbReference>
<feature type="non-terminal residue" evidence="6">
    <location>
        <position position="243"/>
    </location>
</feature>
<feature type="domain" description="GST N-terminal" evidence="4">
    <location>
        <begin position="1"/>
        <end position="82"/>
    </location>
</feature>
<dbReference type="SFLD" id="SFLDS00019">
    <property type="entry name" value="Glutathione_Transferase_(cytos"/>
    <property type="match status" value="1"/>
</dbReference>
<dbReference type="Pfam" id="PF02798">
    <property type="entry name" value="GST_N"/>
    <property type="match status" value="1"/>
</dbReference>
<evidence type="ECO:0000256" key="2">
    <source>
        <dbReference type="ARBA" id="ARBA00022490"/>
    </source>
</evidence>
<accession>A0A8J2KJJ9</accession>
<protein>
    <recommendedName>
        <fullName evidence="8">Glutathione S-transferase theta-1</fullName>
    </recommendedName>
</protein>
<dbReference type="GO" id="GO:0005737">
    <property type="term" value="C:cytoplasm"/>
    <property type="evidence" value="ECO:0007669"/>
    <property type="project" value="UniProtKB-SubCell"/>
</dbReference>
<evidence type="ECO:0000256" key="1">
    <source>
        <dbReference type="ARBA" id="ARBA00004496"/>
    </source>
</evidence>
<organism evidence="6 7">
    <name type="scientific">Allacma fusca</name>
    <dbReference type="NCBI Taxonomy" id="39272"/>
    <lineage>
        <taxon>Eukaryota</taxon>
        <taxon>Metazoa</taxon>
        <taxon>Ecdysozoa</taxon>
        <taxon>Arthropoda</taxon>
        <taxon>Hexapoda</taxon>
        <taxon>Collembola</taxon>
        <taxon>Symphypleona</taxon>
        <taxon>Sminthuridae</taxon>
        <taxon>Allacma</taxon>
    </lineage>
</organism>
<reference evidence="6" key="1">
    <citation type="submission" date="2021-06" db="EMBL/GenBank/DDBJ databases">
        <authorList>
            <person name="Hodson N. C."/>
            <person name="Mongue J. A."/>
            <person name="Jaron S. K."/>
        </authorList>
    </citation>
    <scope>NUCLEOTIDE SEQUENCE</scope>
</reference>
<dbReference type="InterPro" id="IPR004045">
    <property type="entry name" value="Glutathione_S-Trfase_N"/>
</dbReference>
<evidence type="ECO:0008006" key="8">
    <source>
        <dbReference type="Google" id="ProtNLM"/>
    </source>
</evidence>
<comment type="caution">
    <text evidence="6">The sequence shown here is derived from an EMBL/GenBank/DDBJ whole genome shotgun (WGS) entry which is preliminary data.</text>
</comment>
<evidence type="ECO:0000256" key="3">
    <source>
        <dbReference type="RuleBase" id="RU003494"/>
    </source>
</evidence>
<evidence type="ECO:0000313" key="6">
    <source>
        <dbReference type="EMBL" id="CAG7786279.1"/>
    </source>
</evidence>
<proteinExistence type="inferred from homology"/>
<comment type="similarity">
    <text evidence="3">Belongs to the GST superfamily.</text>
</comment>
<dbReference type="GO" id="GO:0006749">
    <property type="term" value="P:glutathione metabolic process"/>
    <property type="evidence" value="ECO:0007669"/>
    <property type="project" value="TreeGrafter"/>
</dbReference>
<dbReference type="InterPro" id="IPR040079">
    <property type="entry name" value="Glutathione_S-Trfase"/>
</dbReference>
<dbReference type="Pfam" id="PF00043">
    <property type="entry name" value="GST_C"/>
    <property type="match status" value="1"/>
</dbReference>
<dbReference type="PROSITE" id="PS50404">
    <property type="entry name" value="GST_NTER"/>
    <property type="match status" value="1"/>
</dbReference>
<dbReference type="GO" id="GO:0004364">
    <property type="term" value="F:glutathione transferase activity"/>
    <property type="evidence" value="ECO:0007669"/>
    <property type="project" value="TreeGrafter"/>
</dbReference>
<dbReference type="PROSITE" id="PS50405">
    <property type="entry name" value="GST_CTER"/>
    <property type="match status" value="1"/>
</dbReference>
<feature type="domain" description="GST C-terminal" evidence="5">
    <location>
        <begin position="88"/>
        <end position="222"/>
    </location>
</feature>
<sequence length="243" mass="27883">MSVKVYFDSFSQPARAVLLFVRATNIPREEIEVRIGANQHKTEEYKAINPSQKIPAIDHNGFKLSESIAILRYLCRAFPVEDHWYPKDIQAQARVDEYLEWQHLGLRAHVNRHFSSILMPQSLGLEKQSEEVTSTAEKSVLKACDDIERIFLTRGTFISGEKISIADLLAVEELEQPRMVNFDMRAVRPEIANYLDRVKKELNPLYDDVLKAVYKYQAKRAAKNDNFINRGSRSNDSSLLAAL</sequence>
<dbReference type="PANTHER" id="PTHR43917:SF8">
    <property type="entry name" value="GH16740P-RELATED"/>
    <property type="match status" value="1"/>
</dbReference>
<dbReference type="InterPro" id="IPR004046">
    <property type="entry name" value="GST_C"/>
</dbReference>